<keyword evidence="2" id="KW-1185">Reference proteome</keyword>
<comment type="caution">
    <text evidence="1">The sequence shown here is derived from an EMBL/GenBank/DDBJ whole genome shotgun (WGS) entry which is preliminary data.</text>
</comment>
<organism evidence="1 2">
    <name type="scientific">Solanum commersonii</name>
    <name type="common">Commerson's wild potato</name>
    <name type="synonym">Commerson's nightshade</name>
    <dbReference type="NCBI Taxonomy" id="4109"/>
    <lineage>
        <taxon>Eukaryota</taxon>
        <taxon>Viridiplantae</taxon>
        <taxon>Streptophyta</taxon>
        <taxon>Embryophyta</taxon>
        <taxon>Tracheophyta</taxon>
        <taxon>Spermatophyta</taxon>
        <taxon>Magnoliopsida</taxon>
        <taxon>eudicotyledons</taxon>
        <taxon>Gunneridae</taxon>
        <taxon>Pentapetalae</taxon>
        <taxon>asterids</taxon>
        <taxon>lamiids</taxon>
        <taxon>Solanales</taxon>
        <taxon>Solanaceae</taxon>
        <taxon>Solanoideae</taxon>
        <taxon>Solaneae</taxon>
        <taxon>Solanum</taxon>
    </lineage>
</organism>
<evidence type="ECO:0000313" key="1">
    <source>
        <dbReference type="EMBL" id="KAG5621306.1"/>
    </source>
</evidence>
<gene>
    <name evidence="1" type="ORF">H5410_006524</name>
</gene>
<dbReference type="AlphaFoldDB" id="A0A9J6AAQ9"/>
<accession>A0A9J6AAQ9</accession>
<sequence>MSFGNRSLKTKACMIVVTSNPVTVSVEKTTYHFNNTSGEVVATKGKKREMLGTPTETAILEFGLALGGDFQAERQAGKLVKLNHSTLLRS</sequence>
<evidence type="ECO:0000313" key="2">
    <source>
        <dbReference type="Proteomes" id="UP000824120"/>
    </source>
</evidence>
<dbReference type="GO" id="GO:0000166">
    <property type="term" value="F:nucleotide binding"/>
    <property type="evidence" value="ECO:0007669"/>
    <property type="project" value="InterPro"/>
</dbReference>
<dbReference type="OrthoDB" id="3352408at2759"/>
<name>A0A9J6AAQ9_SOLCO</name>
<protein>
    <submittedName>
        <fullName evidence="1">Uncharacterized protein</fullName>
    </submittedName>
</protein>
<dbReference type="InterPro" id="IPR023299">
    <property type="entry name" value="ATPase_P-typ_cyto_dom_N"/>
</dbReference>
<reference evidence="1 2" key="1">
    <citation type="submission" date="2020-09" db="EMBL/GenBank/DDBJ databases">
        <title>De no assembly of potato wild relative species, Solanum commersonii.</title>
        <authorList>
            <person name="Cho K."/>
        </authorList>
    </citation>
    <scope>NUCLEOTIDE SEQUENCE [LARGE SCALE GENOMIC DNA]</scope>
    <source>
        <strain evidence="1">LZ3.2</strain>
        <tissue evidence="1">Leaf</tissue>
    </source>
</reference>
<dbReference type="Proteomes" id="UP000824120">
    <property type="component" value="Chromosome 2"/>
</dbReference>
<dbReference type="EMBL" id="JACXVP010000002">
    <property type="protein sequence ID" value="KAG5621306.1"/>
    <property type="molecule type" value="Genomic_DNA"/>
</dbReference>
<dbReference type="SUPFAM" id="SSF81660">
    <property type="entry name" value="Metal cation-transporting ATPase, ATP-binding domain N"/>
    <property type="match status" value="1"/>
</dbReference>
<proteinExistence type="predicted"/>